<reference evidence="7 8" key="1">
    <citation type="submission" date="2020-08" db="EMBL/GenBank/DDBJ databases">
        <title>Complete Genome Sequence of Effusibacillus dendaii Strain skT53, Isolated from Farmland soil.</title>
        <authorList>
            <person name="Konishi T."/>
            <person name="Kawasaki H."/>
        </authorList>
    </citation>
    <scope>NUCLEOTIDE SEQUENCE [LARGE SCALE GENOMIC DNA]</scope>
    <source>
        <strain evidence="8">skT53</strain>
    </source>
</reference>
<keyword evidence="5" id="KW-0732">Signal</keyword>
<dbReference type="InterPro" id="IPR000064">
    <property type="entry name" value="NLP_P60_dom"/>
</dbReference>
<accession>A0A7I8DE26</accession>
<proteinExistence type="inferred from homology"/>
<name>A0A7I8DE26_9BACL</name>
<dbReference type="Proteomes" id="UP000593802">
    <property type="component" value="Chromosome"/>
</dbReference>
<dbReference type="PANTHER" id="PTHR47053:SF1">
    <property type="entry name" value="MUREIN DD-ENDOPEPTIDASE MEPH-RELATED"/>
    <property type="match status" value="1"/>
</dbReference>
<feature type="signal peptide" evidence="5">
    <location>
        <begin position="1"/>
        <end position="27"/>
    </location>
</feature>
<dbReference type="KEGG" id="eff:skT53_33490"/>
<gene>
    <name evidence="7" type="ORF">skT53_33490</name>
</gene>
<keyword evidence="4" id="KW-0788">Thiol protease</keyword>
<evidence type="ECO:0000256" key="1">
    <source>
        <dbReference type="ARBA" id="ARBA00007074"/>
    </source>
</evidence>
<feature type="chain" id="PRO_5032618104" description="NlpC/P60 domain-containing protein" evidence="5">
    <location>
        <begin position="28"/>
        <end position="184"/>
    </location>
</feature>
<dbReference type="RefSeq" id="WP_200758984.1">
    <property type="nucleotide sequence ID" value="NZ_AP023366.1"/>
</dbReference>
<keyword evidence="2" id="KW-0645">Protease</keyword>
<evidence type="ECO:0000313" key="8">
    <source>
        <dbReference type="Proteomes" id="UP000593802"/>
    </source>
</evidence>
<dbReference type="PROSITE" id="PS51935">
    <property type="entry name" value="NLPC_P60"/>
    <property type="match status" value="1"/>
</dbReference>
<keyword evidence="3" id="KW-0378">Hydrolase</keyword>
<evidence type="ECO:0000313" key="7">
    <source>
        <dbReference type="EMBL" id="BCJ88364.1"/>
    </source>
</evidence>
<dbReference type="GO" id="GO:0008234">
    <property type="term" value="F:cysteine-type peptidase activity"/>
    <property type="evidence" value="ECO:0007669"/>
    <property type="project" value="UniProtKB-KW"/>
</dbReference>
<dbReference type="Gene3D" id="3.90.1720.10">
    <property type="entry name" value="endopeptidase domain like (from Nostoc punctiforme)"/>
    <property type="match status" value="1"/>
</dbReference>
<sequence length="184" mass="19743">MFKKKVVSLLTIGMLSAAFVSPSFVSAQTTATQSASFNLPPGVTYDPSIQPIAPLDATREDKTNAVLMVAKSQLGTPYIWGTSKDRGGSGFDCSNYTAYVYRHALGYKMSGASRVQASSVGNPVPKSQMEVGDLVIFDNGAHIGIYAGNGQMIQEGGGLKKVGYLPLKPGSYWYNHITSVKRMY</sequence>
<keyword evidence="8" id="KW-1185">Reference proteome</keyword>
<feature type="domain" description="NlpC/P60" evidence="6">
    <location>
        <begin position="60"/>
        <end position="184"/>
    </location>
</feature>
<dbReference type="InterPro" id="IPR038765">
    <property type="entry name" value="Papain-like_cys_pep_sf"/>
</dbReference>
<organism evidence="7 8">
    <name type="scientific">Effusibacillus dendaii</name>
    <dbReference type="NCBI Taxonomy" id="2743772"/>
    <lineage>
        <taxon>Bacteria</taxon>
        <taxon>Bacillati</taxon>
        <taxon>Bacillota</taxon>
        <taxon>Bacilli</taxon>
        <taxon>Bacillales</taxon>
        <taxon>Alicyclobacillaceae</taxon>
        <taxon>Effusibacillus</taxon>
    </lineage>
</organism>
<dbReference type="SUPFAM" id="SSF54001">
    <property type="entry name" value="Cysteine proteinases"/>
    <property type="match status" value="1"/>
</dbReference>
<comment type="similarity">
    <text evidence="1">Belongs to the peptidase C40 family.</text>
</comment>
<dbReference type="EMBL" id="AP023366">
    <property type="protein sequence ID" value="BCJ88364.1"/>
    <property type="molecule type" value="Genomic_DNA"/>
</dbReference>
<evidence type="ECO:0000259" key="6">
    <source>
        <dbReference type="PROSITE" id="PS51935"/>
    </source>
</evidence>
<dbReference type="InterPro" id="IPR051202">
    <property type="entry name" value="Peptidase_C40"/>
</dbReference>
<evidence type="ECO:0000256" key="4">
    <source>
        <dbReference type="ARBA" id="ARBA00022807"/>
    </source>
</evidence>
<dbReference type="GO" id="GO:0006508">
    <property type="term" value="P:proteolysis"/>
    <property type="evidence" value="ECO:0007669"/>
    <property type="project" value="UniProtKB-KW"/>
</dbReference>
<evidence type="ECO:0000256" key="5">
    <source>
        <dbReference type="SAM" id="SignalP"/>
    </source>
</evidence>
<dbReference type="PANTHER" id="PTHR47053">
    <property type="entry name" value="MUREIN DD-ENDOPEPTIDASE MEPH-RELATED"/>
    <property type="match status" value="1"/>
</dbReference>
<protein>
    <recommendedName>
        <fullName evidence="6">NlpC/P60 domain-containing protein</fullName>
    </recommendedName>
</protein>
<dbReference type="AlphaFoldDB" id="A0A7I8DE26"/>
<evidence type="ECO:0000256" key="3">
    <source>
        <dbReference type="ARBA" id="ARBA00022801"/>
    </source>
</evidence>
<evidence type="ECO:0000256" key="2">
    <source>
        <dbReference type="ARBA" id="ARBA00022670"/>
    </source>
</evidence>
<dbReference type="Pfam" id="PF00877">
    <property type="entry name" value="NLPC_P60"/>
    <property type="match status" value="1"/>
</dbReference>